<dbReference type="PANTHER" id="PTHR12631">
    <property type="entry name" value="ALPHA-L-IDURONIDASE"/>
    <property type="match status" value="1"/>
</dbReference>
<comment type="caution">
    <text evidence="6">The sequence shown here is derived from an EMBL/GenBank/DDBJ whole genome shotgun (WGS) entry which is preliminary data.</text>
</comment>
<keyword evidence="4" id="KW-0472">Membrane</keyword>
<keyword evidence="2" id="KW-0378">Hydrolase</keyword>
<feature type="transmembrane region" description="Helical" evidence="4">
    <location>
        <begin position="7"/>
        <end position="25"/>
    </location>
</feature>
<dbReference type="PANTHER" id="PTHR12631:SF10">
    <property type="entry name" value="BETA-XYLOSIDASE-LIKE PROTEIN-RELATED"/>
    <property type="match status" value="1"/>
</dbReference>
<keyword evidence="4" id="KW-0812">Transmembrane</keyword>
<accession>A0A1F4ZAW1</accession>
<name>A0A1F4ZAW1_9BACT</name>
<protein>
    <recommendedName>
        <fullName evidence="5">Glycosyl hydrolases family 39 N-terminal catalytic domain-containing protein</fullName>
    </recommendedName>
</protein>
<dbReference type="EMBL" id="MEXN01000007">
    <property type="protein sequence ID" value="OGD03335.1"/>
    <property type="molecule type" value="Genomic_DNA"/>
</dbReference>
<dbReference type="Proteomes" id="UP000177080">
    <property type="component" value="Unassembled WGS sequence"/>
</dbReference>
<dbReference type="InterPro" id="IPR051923">
    <property type="entry name" value="Glycosyl_Hydrolase_39"/>
</dbReference>
<evidence type="ECO:0000259" key="5">
    <source>
        <dbReference type="Pfam" id="PF01229"/>
    </source>
</evidence>
<feature type="domain" description="Glycosyl hydrolases family 39 N-terminal catalytic" evidence="5">
    <location>
        <begin position="46"/>
        <end position="293"/>
    </location>
</feature>
<dbReference type="Pfam" id="PF01229">
    <property type="entry name" value="Glyco_hydro_39"/>
    <property type="match status" value="1"/>
</dbReference>
<dbReference type="Gene3D" id="3.20.20.80">
    <property type="entry name" value="Glycosidases"/>
    <property type="match status" value="1"/>
</dbReference>
<dbReference type="STRING" id="1797259.A2989_00700"/>
<comment type="similarity">
    <text evidence="1">Belongs to the glycosyl hydrolase 39 family.</text>
</comment>
<evidence type="ECO:0000256" key="2">
    <source>
        <dbReference type="ARBA" id="ARBA00022801"/>
    </source>
</evidence>
<gene>
    <name evidence="6" type="ORF">A2989_00700</name>
</gene>
<reference evidence="6 7" key="1">
    <citation type="journal article" date="2016" name="Nat. Commun.">
        <title>Thousands of microbial genomes shed light on interconnected biogeochemical processes in an aquifer system.</title>
        <authorList>
            <person name="Anantharaman K."/>
            <person name="Brown C.T."/>
            <person name="Hug L.A."/>
            <person name="Sharon I."/>
            <person name="Castelle C.J."/>
            <person name="Probst A.J."/>
            <person name="Thomas B.C."/>
            <person name="Singh A."/>
            <person name="Wilkins M.J."/>
            <person name="Karaoz U."/>
            <person name="Brodie E.L."/>
            <person name="Williams K.H."/>
            <person name="Hubbard S.S."/>
            <person name="Banfield J.F."/>
        </authorList>
    </citation>
    <scope>NUCLEOTIDE SEQUENCE [LARGE SCALE GENOMIC DNA]</scope>
</reference>
<keyword evidence="4" id="KW-1133">Transmembrane helix</keyword>
<evidence type="ECO:0000313" key="6">
    <source>
        <dbReference type="EMBL" id="OGD03335.1"/>
    </source>
</evidence>
<dbReference type="SUPFAM" id="SSF51445">
    <property type="entry name" value="(Trans)glycosidases"/>
    <property type="match status" value="1"/>
</dbReference>
<sequence length="451" mass="50648">MQKKSENWWSIAGVVGLALALPIFLRGINYLQRLWVGAEGRLAAISVSTERELGPMPAPWKAMAQGGFEVKNFLDGNEEKIKSLGPEQIRIDHIYDQFGVVTRREGKLEFDWSNLDRTVDGILAVGAQPFLVLSYMPEAIAKEPPSGEDKTLQGPVNWDEWANVVQRTIEHYSGEKGLGNVYYEVWNEPDLFGKWRMGGRKDYRLLYAYSARGAAAARGVRPFKLGGPATTGLYKNWTDQFLEYVLKNRLRLDFYSWHRYERGVEKYTADISNIDGWLDRHPYFSQVEKIISETALSSEKNGGNNSKVGAVQLIATARELLYKVRYGFNFSVVGESFGILGTPRENALKMLSQLGQARLPVDGEGTWVRAIAAKNRDGVQVVIVNYDPKGEHSEVVPVTFLGLTPGKYVIREMYLGGVVTTREMATDAAMWQKEIPMTPNSAVLLELEPKL</sequence>
<dbReference type="InterPro" id="IPR049166">
    <property type="entry name" value="GH39_cat"/>
</dbReference>
<dbReference type="AlphaFoldDB" id="A0A1F4ZAW1"/>
<keyword evidence="3" id="KW-0326">Glycosidase</keyword>
<evidence type="ECO:0000256" key="4">
    <source>
        <dbReference type="SAM" id="Phobius"/>
    </source>
</evidence>
<organism evidence="6 7">
    <name type="scientific">Candidatus Amesbacteria bacterium RIFCSPLOWO2_01_FULL_48_25</name>
    <dbReference type="NCBI Taxonomy" id="1797259"/>
    <lineage>
        <taxon>Bacteria</taxon>
        <taxon>Candidatus Amesiibacteriota</taxon>
    </lineage>
</organism>
<proteinExistence type="inferred from homology"/>
<dbReference type="GO" id="GO:0004553">
    <property type="term" value="F:hydrolase activity, hydrolyzing O-glycosyl compounds"/>
    <property type="evidence" value="ECO:0007669"/>
    <property type="project" value="TreeGrafter"/>
</dbReference>
<dbReference type="InterPro" id="IPR017853">
    <property type="entry name" value="GH"/>
</dbReference>
<evidence type="ECO:0000256" key="1">
    <source>
        <dbReference type="ARBA" id="ARBA00008875"/>
    </source>
</evidence>
<evidence type="ECO:0000256" key="3">
    <source>
        <dbReference type="ARBA" id="ARBA00023295"/>
    </source>
</evidence>
<evidence type="ECO:0000313" key="7">
    <source>
        <dbReference type="Proteomes" id="UP000177080"/>
    </source>
</evidence>